<comment type="caution">
    <text evidence="1">The sequence shown here is derived from an EMBL/GenBank/DDBJ whole genome shotgun (WGS) entry which is preliminary data.</text>
</comment>
<evidence type="ECO:0000313" key="2">
    <source>
        <dbReference type="Proteomes" id="UP000260983"/>
    </source>
</evidence>
<protein>
    <submittedName>
        <fullName evidence="1">Uncharacterized protein</fullName>
    </submittedName>
</protein>
<reference evidence="1 2" key="1">
    <citation type="submission" date="2018-08" db="EMBL/GenBank/DDBJ databases">
        <title>A genome reference for cultivated species of the human gut microbiota.</title>
        <authorList>
            <person name="Zou Y."/>
            <person name="Xue W."/>
            <person name="Luo G."/>
        </authorList>
    </citation>
    <scope>NUCLEOTIDE SEQUENCE [LARGE SCALE GENOMIC DNA]</scope>
    <source>
        <strain evidence="1 2">OM05-15BH</strain>
    </source>
</reference>
<evidence type="ECO:0000313" key="1">
    <source>
        <dbReference type="EMBL" id="RGN32008.1"/>
    </source>
</evidence>
<gene>
    <name evidence="1" type="ORF">DXB65_19405</name>
</gene>
<accession>A0A3E5B348</accession>
<dbReference type="EMBL" id="QSUL01000015">
    <property type="protein sequence ID" value="RGN32008.1"/>
    <property type="molecule type" value="Genomic_DNA"/>
</dbReference>
<organism evidence="1 2">
    <name type="scientific">Bacteroides oleiciplenus</name>
    <dbReference type="NCBI Taxonomy" id="626931"/>
    <lineage>
        <taxon>Bacteria</taxon>
        <taxon>Pseudomonadati</taxon>
        <taxon>Bacteroidota</taxon>
        <taxon>Bacteroidia</taxon>
        <taxon>Bacteroidales</taxon>
        <taxon>Bacteroidaceae</taxon>
        <taxon>Bacteroides</taxon>
    </lineage>
</organism>
<sequence>MPKLWQSLAIAVAKSCQHGGKSLPRLWQKFANTVAKHWQSNGEDYPMVTSKLTTPIRSYKPALSPISP</sequence>
<dbReference type="Proteomes" id="UP000260983">
    <property type="component" value="Unassembled WGS sequence"/>
</dbReference>
<proteinExistence type="predicted"/>
<name>A0A3E5B348_9BACE</name>
<dbReference type="AlphaFoldDB" id="A0A3E5B348"/>